<reference evidence="7 8" key="1">
    <citation type="submission" date="2022-12" db="EMBL/GenBank/DDBJ databases">
        <title>Chromosome-level genome of Tegillarca granosa.</title>
        <authorList>
            <person name="Kim J."/>
        </authorList>
    </citation>
    <scope>NUCLEOTIDE SEQUENCE [LARGE SCALE GENOMIC DNA]</scope>
    <source>
        <strain evidence="7">Teg-2019</strain>
        <tissue evidence="7">Adductor muscle</tissue>
    </source>
</reference>
<dbReference type="CDD" id="cd15560">
    <property type="entry name" value="PHD2_3_BPTF"/>
    <property type="match status" value="2"/>
</dbReference>
<dbReference type="InterPro" id="IPR013083">
    <property type="entry name" value="Znf_RING/FYVE/PHD"/>
</dbReference>
<dbReference type="InterPro" id="IPR001965">
    <property type="entry name" value="Znf_PHD"/>
</dbReference>
<feature type="region of interest" description="Disordered" evidence="5">
    <location>
        <begin position="191"/>
        <end position="225"/>
    </location>
</feature>
<organism evidence="7 8">
    <name type="scientific">Tegillarca granosa</name>
    <name type="common">Malaysian cockle</name>
    <name type="synonym">Anadara granosa</name>
    <dbReference type="NCBI Taxonomy" id="220873"/>
    <lineage>
        <taxon>Eukaryota</taxon>
        <taxon>Metazoa</taxon>
        <taxon>Spiralia</taxon>
        <taxon>Lophotrochozoa</taxon>
        <taxon>Mollusca</taxon>
        <taxon>Bivalvia</taxon>
        <taxon>Autobranchia</taxon>
        <taxon>Pteriomorphia</taxon>
        <taxon>Arcoida</taxon>
        <taxon>Arcoidea</taxon>
        <taxon>Arcidae</taxon>
        <taxon>Tegillarca</taxon>
    </lineage>
</organism>
<feature type="domain" description="PHD-type" evidence="6">
    <location>
        <begin position="966"/>
        <end position="1017"/>
    </location>
</feature>
<protein>
    <recommendedName>
        <fullName evidence="6">PHD-type domain-containing protein</fullName>
    </recommendedName>
</protein>
<dbReference type="InterPro" id="IPR038028">
    <property type="entry name" value="BPTF"/>
</dbReference>
<evidence type="ECO:0000256" key="1">
    <source>
        <dbReference type="ARBA" id="ARBA00022723"/>
    </source>
</evidence>
<dbReference type="SUPFAM" id="SSF57903">
    <property type="entry name" value="FYVE/PHD zinc finger"/>
    <property type="match status" value="2"/>
</dbReference>
<keyword evidence="8" id="KW-1185">Reference proteome</keyword>
<evidence type="ECO:0000313" key="8">
    <source>
        <dbReference type="Proteomes" id="UP001217089"/>
    </source>
</evidence>
<keyword evidence="2 4" id="KW-0863">Zinc-finger</keyword>
<dbReference type="Gene3D" id="3.30.40.10">
    <property type="entry name" value="Zinc/RING finger domain, C3HC4 (zinc finger)"/>
    <property type="match status" value="2"/>
</dbReference>
<evidence type="ECO:0000259" key="6">
    <source>
        <dbReference type="PROSITE" id="PS50016"/>
    </source>
</evidence>
<dbReference type="SMART" id="SM00249">
    <property type="entry name" value="PHD"/>
    <property type="match status" value="2"/>
</dbReference>
<dbReference type="InterPro" id="IPR019787">
    <property type="entry name" value="Znf_PHD-finger"/>
</dbReference>
<comment type="caution">
    <text evidence="7">The sequence shown here is derived from an EMBL/GenBank/DDBJ whole genome shotgun (WGS) entry which is preliminary data.</text>
</comment>
<evidence type="ECO:0000313" key="7">
    <source>
        <dbReference type="EMBL" id="KAJ8313247.1"/>
    </source>
</evidence>
<dbReference type="PANTHER" id="PTHR45975:SF2">
    <property type="entry name" value="NUCLEOSOME-REMODELING FACTOR SUBUNIT BPTF"/>
    <property type="match status" value="1"/>
</dbReference>
<dbReference type="EMBL" id="JARBDR010000389">
    <property type="protein sequence ID" value="KAJ8313247.1"/>
    <property type="molecule type" value="Genomic_DNA"/>
</dbReference>
<keyword evidence="1" id="KW-0479">Metal-binding</keyword>
<name>A0ABQ9FA87_TEGGR</name>
<dbReference type="PROSITE" id="PS50016">
    <property type="entry name" value="ZF_PHD_2"/>
    <property type="match status" value="1"/>
</dbReference>
<dbReference type="PANTHER" id="PTHR45975">
    <property type="entry name" value="NUCLEOSOME-REMODELING FACTOR SUBUNIT BPTF"/>
    <property type="match status" value="1"/>
</dbReference>
<dbReference type="Pfam" id="PF00628">
    <property type="entry name" value="PHD"/>
    <property type="match status" value="2"/>
</dbReference>
<keyword evidence="3" id="KW-0862">Zinc</keyword>
<proteinExistence type="predicted"/>
<evidence type="ECO:0000256" key="2">
    <source>
        <dbReference type="ARBA" id="ARBA00022771"/>
    </source>
</evidence>
<feature type="compositionally biased region" description="Basic and acidic residues" evidence="5">
    <location>
        <begin position="823"/>
        <end position="854"/>
    </location>
</feature>
<accession>A0ABQ9FA87</accession>
<evidence type="ECO:0000256" key="4">
    <source>
        <dbReference type="PROSITE-ProRule" id="PRU00146"/>
    </source>
</evidence>
<dbReference type="Proteomes" id="UP001217089">
    <property type="component" value="Unassembled WGS sequence"/>
</dbReference>
<evidence type="ECO:0000256" key="5">
    <source>
        <dbReference type="SAM" id="MobiDB-lite"/>
    </source>
</evidence>
<gene>
    <name evidence="7" type="ORF">KUTeg_009201</name>
</gene>
<sequence length="1066" mass="115037">MVLRNAIEKMSIAELRAKMPPVRSTKDQIKLIKYAKFGQRSPAKKKASLPSCHKFLTPVGSRSLFVLERSELKKLSRKGGRMETKSFNYNCKMNNVNWLYPCPRPLFRTTWRYRTQSVKSYGAAALQLRILWSVLRWDDMSVKAPAGGTNTVSTETEITTTELLKRRDVGPDNLRSEFLVRKIVVPLGLPTQPKEKYTPQRSGLRERKRAESPKQTEPSVTERWTPEEELELWEIKQFGDKLAKQRAAIADKITQEQQQQNAINAAQIKAQIEQQLKQQRLALQQKRLLEAQGKTVTTDGTTSSVGSSTTSIISTLSSSPAGTILKAVSTAGGTIITGGGQSILKTLQMQPKTVISNLSNAVSSPQGKPIVKVQLPRSAITGVTPTTNVSLAPKPGSIITVASTSSTTPGTPARIIVPSTSPATPKVDIKPQVVAQGVPGQVQNLQIIQGPQGQLQVRGLLPGQQIIRLPDGRLQLLTMPPPTTSATPATQPALAIASPVPTLTSPRTQLTIRPSTSIVSSSAPGSTVLVNSPAGVAAVNIGQTGGTGSPAKIIVPAQQTSTGGLSMLSALQGSSSLLGSIVKTATTGAPAIAVASRPASTTLPTVTSVVTNKTVANLLSPIKTLSMAKPLITSPSPSSVTMTSVIQTPTVPSIATVKLTSTSSIVTTVASVLASSPITTIAKSVLPTQPVPIVVPNTQQSPTPGSGTRPAGVTVKAATTTTPSVNVANASAAKYAVTPQVVQQVVRQALMQNQTPEIQAKLLAMQRMMQQQKPTSGGGITLDSLQNSLVVSPTPITTTVTPQTVEKPKSVASLDTPVTKPKPTQEEKEEQSRMERKEREEKKKVKKQEHEEEKQKRIMVAKLQGTLFKHKEILKKDILKKRSLMEKNLQQDIQIEVAETIKKQPKIQPMMVLPSSVTPALTTQVKNTTVVNKTPAPQVTDDMKPPKKKKQKIISTGAKGINPKEKLYCVCRTPYDDTKFYIGCDLCSNWFHGSCVNISESKAKTIDSYVCIDCKQQQETAVEELYCLCRTPYDDTQFYIGCDRCQDWFHGRCVGVSQAEADSMDT</sequence>
<dbReference type="InterPro" id="IPR011011">
    <property type="entry name" value="Znf_FYVE_PHD"/>
</dbReference>
<evidence type="ECO:0000256" key="3">
    <source>
        <dbReference type="ARBA" id="ARBA00022833"/>
    </source>
</evidence>
<feature type="compositionally biased region" description="Basic and acidic residues" evidence="5">
    <location>
        <begin position="193"/>
        <end position="214"/>
    </location>
</feature>
<feature type="region of interest" description="Disordered" evidence="5">
    <location>
        <begin position="799"/>
        <end position="854"/>
    </location>
</feature>